<name>A0ABN8PYV9_9CNID</name>
<reference evidence="1 2" key="1">
    <citation type="submission" date="2022-05" db="EMBL/GenBank/DDBJ databases">
        <authorList>
            <consortium name="Genoscope - CEA"/>
            <person name="William W."/>
        </authorList>
    </citation>
    <scope>NUCLEOTIDE SEQUENCE [LARGE SCALE GENOMIC DNA]</scope>
</reference>
<evidence type="ECO:0000313" key="2">
    <source>
        <dbReference type="Proteomes" id="UP001159405"/>
    </source>
</evidence>
<organism evidence="1 2">
    <name type="scientific">Porites lobata</name>
    <dbReference type="NCBI Taxonomy" id="104759"/>
    <lineage>
        <taxon>Eukaryota</taxon>
        <taxon>Metazoa</taxon>
        <taxon>Cnidaria</taxon>
        <taxon>Anthozoa</taxon>
        <taxon>Hexacorallia</taxon>
        <taxon>Scleractinia</taxon>
        <taxon>Fungiina</taxon>
        <taxon>Poritidae</taxon>
        <taxon>Porites</taxon>
    </lineage>
</organism>
<dbReference type="PANTHER" id="PTHR46880">
    <property type="entry name" value="RAS-ASSOCIATING DOMAIN-CONTAINING PROTEIN"/>
    <property type="match status" value="1"/>
</dbReference>
<evidence type="ECO:0000313" key="1">
    <source>
        <dbReference type="EMBL" id="CAH3153514.1"/>
    </source>
</evidence>
<gene>
    <name evidence="1" type="ORF">PLOB_00049637</name>
</gene>
<accession>A0ABN8PYV9</accession>
<comment type="caution">
    <text evidence="1">The sequence shown here is derived from an EMBL/GenBank/DDBJ whole genome shotgun (WGS) entry which is preliminary data.</text>
</comment>
<proteinExistence type="predicted"/>
<dbReference type="EMBL" id="CALNXK010000096">
    <property type="protein sequence ID" value="CAH3153514.1"/>
    <property type="molecule type" value="Genomic_DNA"/>
</dbReference>
<keyword evidence="2" id="KW-1185">Reference proteome</keyword>
<dbReference type="PANTHER" id="PTHR46880:SF5">
    <property type="entry name" value="DUF4371 DOMAIN-CONTAINING PROTEIN"/>
    <property type="match status" value="1"/>
</dbReference>
<sequence length="158" mass="17301">MGKRGGSISRSLQSEMETAASLTLQGLRDRFGVLLGIESQVGKSQSYDSTKVVSDMLVFNVDSWPMRPGDLLDFSILVLPISAAQCERAVSAQNRIKSSTRATLSVSVLEDLIRLSSEGPPVAEFDPSPAVNQWFERDRSKGERARRPHFLNQSSGCV</sequence>
<protein>
    <submittedName>
        <fullName evidence="1">Uncharacterized protein</fullName>
    </submittedName>
</protein>
<dbReference type="Proteomes" id="UP001159405">
    <property type="component" value="Unassembled WGS sequence"/>
</dbReference>